<sequence length="1254" mass="147531">MNILEQIFKLENPKLEYKISEDIYDLLFDWFNESKINVTTFEATFFEPLIKVYRTLEHENKYFEDNFEEVRKGYYLKFAFMYVINHYPNNILLKRFFELKDTPYDFHRNITLWHSHATLAHQNPDLFRPLNIGSQIANYYHAIHARIDHNISYLPCNFAQLKFDNDAIYFNAVFEYVNAQTFKEKPYLLFLLLKSTTLNHDYLIDENGKRINNGPKTISISPYDEGIEIAFEKAIKEHNHSYKTNLNKEMFLILKNFLAFKLIDKRAKLNIDNFEEAKELINQSKGIEIVILEHIIYFIKNEYLYEQDRYWKVLLLSLTNNLVCTTEWLEEKIDFLLSKSGDRTSLLKNEIRNSHLIFCYIITPLIQNLSSQLDYYNLLVQKYEMLLLQRTKTEPYLDGVVLLKEIASKTDEKSSDNAASESFITKLFSVKKPSSFQIRDFNKALTLLKYSGFYYKTKIFHIESYSNLTDQEKSKSLDLIKKFIDDLNVLVPVALKKVHKEMLYADDNDKIFTINYKGKDIIFRSSFFVEDCNNLLSEANSPYRLVSIPLSATTYHSDTVPYVLLSLAFMNKYEHENFVKTYLNDVNIHDWFTDNEYTTYQKFESSIKKSKNLHPTFYSETTIPFSELKNFQINKLKSEEHDNLFLSDINWEWFKVKYIDELSSKEQWYEIMNVICRSPKGKKPTAAWISSLRKVIEKLGVEKYFKELQVLFDLSLKEESWFFDVYANALKGLIWSCAYIEPNDLSLSILKKITEYSYSKIHGVGAKSTITGNLALEALVATEKEEAFGMINIMRNKTKYNKFVVALEKSIDKFKENSPIPEQLLADMSIPSFGFKDGKKIFEIGDCKIIISYPKKKLSKNYEDKDGNSLKKLPTQISDDHAKTVKEINAEIKQINSIFNDLSKRIKTYWLYDRVWFFSDWNKYIKSHDLLYPHIENLIWTNKTLNKDFIVLDNQLLDIDNKEVTSNSEDEICLWHPVSNSEENISQWQNYLWINKIVQTQRQAFRENYPFSKTELDLLETPRFAHHFLEVQKLMAIANNAGWIFTYVHEGVNWPRVYLKPLNITAHIICDYDRYSFAIPTKQIYFTKDNSTKITDYKRTQPSEKIKLSEIPINTLSEICRDIDLFIATTSIANNVELSENRQEFETYTAEYQKGLFSDNANVKIRKQIIEKVAPILKLNIEKFEGNFVIINGKNDTYKINLSSGFAQSNETQKHINLIPNTSKLKSDKKTKLPIEDDETLYIILAKIMHLQTM</sequence>
<reference evidence="4 6" key="1">
    <citation type="submission" date="2023-11" db="EMBL/GenBank/DDBJ databases">
        <title>Unpublished Manusciprt.</title>
        <authorList>
            <person name="Saticioglu I.B."/>
            <person name="Ay H."/>
            <person name="Ajmi N."/>
            <person name="Altun S."/>
            <person name="Duman M."/>
        </authorList>
    </citation>
    <scope>NUCLEOTIDE SEQUENCE</scope>
    <source>
        <strain evidence="3 6">Fl-33</strain>
        <strain evidence="4">Fl-77</strain>
    </source>
</reference>
<evidence type="ECO:0000259" key="1">
    <source>
        <dbReference type="Pfam" id="PF13569"/>
    </source>
</evidence>
<feature type="domain" description="DUF7737" evidence="2">
    <location>
        <begin position="1164"/>
        <end position="1252"/>
    </location>
</feature>
<dbReference type="EMBL" id="JAWXVH010000013">
    <property type="protein sequence ID" value="MDX6187463.1"/>
    <property type="molecule type" value="Genomic_DNA"/>
</dbReference>
<dbReference type="RefSeq" id="WP_229973872.1">
    <property type="nucleotide sequence ID" value="NZ_CP087133.1"/>
</dbReference>
<evidence type="ECO:0000313" key="4">
    <source>
        <dbReference type="EMBL" id="MDX6187463.1"/>
    </source>
</evidence>
<feature type="domain" description="DUF4132" evidence="1">
    <location>
        <begin position="867"/>
        <end position="1043"/>
    </location>
</feature>
<dbReference type="Pfam" id="PF13569">
    <property type="entry name" value="DUF4132"/>
    <property type="match status" value="1"/>
</dbReference>
<accession>A0AAJ2SK63</accession>
<keyword evidence="6" id="KW-1185">Reference proteome</keyword>
<evidence type="ECO:0000259" key="2">
    <source>
        <dbReference type="Pfam" id="PF24879"/>
    </source>
</evidence>
<dbReference type="Proteomes" id="UP001270053">
    <property type="component" value="Unassembled WGS sequence"/>
</dbReference>
<dbReference type="InterPro" id="IPR025406">
    <property type="entry name" value="DUF4132"/>
</dbReference>
<organism evidence="4 5">
    <name type="scientific">Flavobacterium flavipigmentatum</name>
    <dbReference type="NCBI Taxonomy" id="2893884"/>
    <lineage>
        <taxon>Bacteria</taxon>
        <taxon>Pseudomonadati</taxon>
        <taxon>Bacteroidota</taxon>
        <taxon>Flavobacteriia</taxon>
        <taxon>Flavobacteriales</taxon>
        <taxon>Flavobacteriaceae</taxon>
        <taxon>Flavobacterium</taxon>
    </lineage>
</organism>
<dbReference type="InterPro" id="IPR056639">
    <property type="entry name" value="DUF7737"/>
</dbReference>
<evidence type="ECO:0000313" key="5">
    <source>
        <dbReference type="Proteomes" id="UP001270053"/>
    </source>
</evidence>
<gene>
    <name evidence="3" type="ORF">SGQ18_17570</name>
    <name evidence="4" type="ORF">SGQ44_17020</name>
</gene>
<proteinExistence type="predicted"/>
<comment type="caution">
    <text evidence="4">The sequence shown here is derived from an EMBL/GenBank/DDBJ whole genome shotgun (WGS) entry which is preliminary data.</text>
</comment>
<evidence type="ECO:0000313" key="3">
    <source>
        <dbReference type="EMBL" id="MDX6183971.1"/>
    </source>
</evidence>
<evidence type="ECO:0000313" key="6">
    <source>
        <dbReference type="Proteomes" id="UP001278738"/>
    </source>
</evidence>
<protein>
    <submittedName>
        <fullName evidence="4">DUF4132 domain-containing protein</fullName>
    </submittedName>
</protein>
<dbReference type="Pfam" id="PF24879">
    <property type="entry name" value="DUF7737"/>
    <property type="match status" value="1"/>
</dbReference>
<dbReference type="Proteomes" id="UP001278738">
    <property type="component" value="Unassembled WGS sequence"/>
</dbReference>
<dbReference type="AlphaFoldDB" id="A0AAJ2SK63"/>
<dbReference type="EMBL" id="JAWXVG010000012">
    <property type="protein sequence ID" value="MDX6183971.1"/>
    <property type="molecule type" value="Genomic_DNA"/>
</dbReference>
<name>A0AAJ2SK63_9FLAO</name>